<keyword evidence="1" id="KW-0812">Transmembrane</keyword>
<keyword evidence="1" id="KW-0472">Membrane</keyword>
<dbReference type="Proteomes" id="UP000245431">
    <property type="component" value="Chromosome PVE_r2"/>
</dbReference>
<keyword evidence="1" id="KW-1133">Transmembrane helix</keyword>
<evidence type="ECO:0000313" key="2">
    <source>
        <dbReference type="EMBL" id="SBW84332.1"/>
    </source>
</evidence>
<feature type="transmembrane region" description="Helical" evidence="1">
    <location>
        <begin position="90"/>
        <end position="108"/>
    </location>
</feature>
<reference evidence="3" key="1">
    <citation type="submission" date="2016-07" db="EMBL/GenBank/DDBJ databases">
        <authorList>
            <person name="Florea S."/>
            <person name="Webb J.S."/>
            <person name="Jaromczyk J."/>
            <person name="Schardl C.L."/>
        </authorList>
    </citation>
    <scope>NUCLEOTIDE SEQUENCE [LARGE SCALE GENOMIC DNA]</scope>
    <source>
        <strain evidence="3">1YdBTEX2</strain>
    </source>
</reference>
<name>A0A1D3K7T6_PSEVE</name>
<organism evidence="2 3">
    <name type="scientific">Pseudomonas veronii 1YdBTEX2</name>
    <dbReference type="NCBI Taxonomy" id="1295141"/>
    <lineage>
        <taxon>Bacteria</taxon>
        <taxon>Pseudomonadati</taxon>
        <taxon>Pseudomonadota</taxon>
        <taxon>Gammaproteobacteria</taxon>
        <taxon>Pseudomonadales</taxon>
        <taxon>Pseudomonadaceae</taxon>
        <taxon>Pseudomonas</taxon>
    </lineage>
</organism>
<proteinExistence type="predicted"/>
<sequence>MEKSGAEPKPPKTKQSIAMLAAIAVFVLAGLVPIPAWVQNLLNVFGLGAFVFWAVIGVIHDKAHKKWLSSQPASADPMSGSPELPHIPQLIAFLIGICSIGALCYLGLPLKEGGFTSADWWLLLLSITALGGFGYASRVQKRHNKAYMAWRDSQRPL</sequence>
<evidence type="ECO:0000313" key="3">
    <source>
        <dbReference type="Proteomes" id="UP000245431"/>
    </source>
</evidence>
<gene>
    <name evidence="2" type="ORF">PVE_R2G0303</name>
</gene>
<feature type="transmembrane region" description="Helical" evidence="1">
    <location>
        <begin position="120"/>
        <end position="137"/>
    </location>
</feature>
<protein>
    <submittedName>
        <fullName evidence="2">Membrane protein</fullName>
    </submittedName>
</protein>
<dbReference type="EMBL" id="LT599584">
    <property type="protein sequence ID" value="SBW84332.1"/>
    <property type="molecule type" value="Genomic_DNA"/>
</dbReference>
<feature type="transmembrane region" description="Helical" evidence="1">
    <location>
        <begin position="41"/>
        <end position="59"/>
    </location>
</feature>
<feature type="transmembrane region" description="Helical" evidence="1">
    <location>
        <begin position="17"/>
        <end position="35"/>
    </location>
</feature>
<accession>A0A1D3K7T6</accession>
<dbReference type="AlphaFoldDB" id="A0A1D3K7T6"/>
<evidence type="ECO:0000256" key="1">
    <source>
        <dbReference type="SAM" id="Phobius"/>
    </source>
</evidence>